<protein>
    <submittedName>
        <fullName evidence="1">Uncharacterized protein</fullName>
    </submittedName>
</protein>
<proteinExistence type="predicted"/>
<reference evidence="1" key="1">
    <citation type="submission" date="2023-03" db="EMBL/GenBank/DDBJ databases">
        <title>Selenobaculum gbiensis gen. nov. sp. nov., a new bacterium isolated from the gut microbiota of IBD patient.</title>
        <authorList>
            <person name="Yeo S."/>
            <person name="Park H."/>
            <person name="Huh C.S."/>
        </authorList>
    </citation>
    <scope>NUCLEOTIDE SEQUENCE</scope>
    <source>
        <strain evidence="1">ICN-92133</strain>
    </source>
</reference>
<organism evidence="1 2">
    <name type="scientific">Selenobaculum gibii</name>
    <dbReference type="NCBI Taxonomy" id="3054208"/>
    <lineage>
        <taxon>Bacteria</taxon>
        <taxon>Bacillati</taxon>
        <taxon>Bacillota</taxon>
        <taxon>Negativicutes</taxon>
        <taxon>Selenomonadales</taxon>
        <taxon>Selenomonadaceae</taxon>
        <taxon>Selenobaculum</taxon>
    </lineage>
</organism>
<dbReference type="RefSeq" id="WP_147669659.1">
    <property type="nucleotide sequence ID" value="NZ_CP120678.1"/>
</dbReference>
<dbReference type="EMBL" id="CP120678">
    <property type="protein sequence ID" value="WIW70471.1"/>
    <property type="molecule type" value="Genomic_DNA"/>
</dbReference>
<name>A0A9Y2ESL3_9FIRM</name>
<accession>A0A9Y2ESL3</accession>
<evidence type="ECO:0000313" key="1">
    <source>
        <dbReference type="EMBL" id="WIW70471.1"/>
    </source>
</evidence>
<dbReference type="AlphaFoldDB" id="A0A9Y2ESL3"/>
<dbReference type="Proteomes" id="UP001243623">
    <property type="component" value="Chromosome"/>
</dbReference>
<keyword evidence="2" id="KW-1185">Reference proteome</keyword>
<sequence>MSTMVTAELKAGIIYGDMENNEYVYMPASEIGVENPICVIETPTDRKDISLKDAVNLIRKLSLKPAKHPRLGKQSC</sequence>
<dbReference type="KEGG" id="sgbi:P3F81_11390"/>
<evidence type="ECO:0000313" key="2">
    <source>
        <dbReference type="Proteomes" id="UP001243623"/>
    </source>
</evidence>
<gene>
    <name evidence="1" type="ORF">P3F81_11390</name>
</gene>